<dbReference type="VEuPathDB" id="FungiDB:MYCFIDRAFT_212763"/>
<dbReference type="EMBL" id="KB446574">
    <property type="protein sequence ID" value="EME76814.1"/>
    <property type="molecule type" value="Genomic_DNA"/>
</dbReference>
<dbReference type="AlphaFoldDB" id="M2ZCI5"/>
<feature type="compositionally biased region" description="Polar residues" evidence="1">
    <location>
        <begin position="191"/>
        <end position="219"/>
    </location>
</feature>
<reference evidence="2 3" key="1">
    <citation type="journal article" date="2012" name="PLoS Pathog.">
        <title>Diverse lifestyles and strategies of plant pathogenesis encoded in the genomes of eighteen Dothideomycetes fungi.</title>
        <authorList>
            <person name="Ohm R.A."/>
            <person name="Feau N."/>
            <person name="Henrissat B."/>
            <person name="Schoch C.L."/>
            <person name="Horwitz B.A."/>
            <person name="Barry K.W."/>
            <person name="Condon B.J."/>
            <person name="Copeland A.C."/>
            <person name="Dhillon B."/>
            <person name="Glaser F."/>
            <person name="Hesse C.N."/>
            <person name="Kosti I."/>
            <person name="LaButti K."/>
            <person name="Lindquist E.A."/>
            <person name="Lucas S."/>
            <person name="Salamov A.A."/>
            <person name="Bradshaw R.E."/>
            <person name="Ciuffetti L."/>
            <person name="Hamelin R.C."/>
            <person name="Kema G.H.J."/>
            <person name="Lawrence C."/>
            <person name="Scott J.A."/>
            <person name="Spatafora J.W."/>
            <person name="Turgeon B.G."/>
            <person name="de Wit P.J.G.M."/>
            <person name="Zhong S."/>
            <person name="Goodwin S.B."/>
            <person name="Grigoriev I.V."/>
        </authorList>
    </citation>
    <scope>NUCLEOTIDE SEQUENCE [LARGE SCALE GENOMIC DNA]</scope>
    <source>
        <strain evidence="2 3">CIRAD86</strain>
    </source>
</reference>
<keyword evidence="3" id="KW-1185">Reference proteome</keyword>
<evidence type="ECO:0000313" key="3">
    <source>
        <dbReference type="Proteomes" id="UP000016932"/>
    </source>
</evidence>
<gene>
    <name evidence="2" type="ORF">MYCFIDRAFT_212763</name>
</gene>
<evidence type="ECO:0000256" key="1">
    <source>
        <dbReference type="SAM" id="MobiDB-lite"/>
    </source>
</evidence>
<feature type="region of interest" description="Disordered" evidence="1">
    <location>
        <begin position="113"/>
        <end position="256"/>
    </location>
</feature>
<dbReference type="GeneID" id="19337826"/>
<evidence type="ECO:0000313" key="2">
    <source>
        <dbReference type="EMBL" id="EME76814.1"/>
    </source>
</evidence>
<sequence length="293" mass="32567">MADSSPPFYLLGPVWYGAKSHDNNSNTLHGAPKYASRHYLLKWQEVLLFKELEKFKFKNSDWLSAFKEDKLYRQTLIERMYPAQTPKTEDDIEWFEQKLEYLLKNPNASKWHTSVDLPLKYPPPPGVLDADGEEAATDARTQAPQQARRLGSEWDSGSSPSTPQPTPGPPSLERSVQRARRGVPFGLDDVASSSGHQSAGGNSPSIGEQVLNATASTGFKHSMPSPRVEVRGSAASAMARPETASEEEEQDLRQDRHSVLTGLTNLLSSLDLSEKEKAAKAKRKARMRASEEF</sequence>
<name>M2ZCI5_PSEFD</name>
<dbReference type="HOGENOM" id="CLU_950374_0_0_1"/>
<dbReference type="KEGG" id="pfj:MYCFIDRAFT_212763"/>
<organism evidence="2 3">
    <name type="scientific">Pseudocercospora fijiensis (strain CIRAD86)</name>
    <name type="common">Black leaf streak disease fungus</name>
    <name type="synonym">Mycosphaerella fijiensis</name>
    <dbReference type="NCBI Taxonomy" id="383855"/>
    <lineage>
        <taxon>Eukaryota</taxon>
        <taxon>Fungi</taxon>
        <taxon>Dikarya</taxon>
        <taxon>Ascomycota</taxon>
        <taxon>Pezizomycotina</taxon>
        <taxon>Dothideomycetes</taxon>
        <taxon>Dothideomycetidae</taxon>
        <taxon>Mycosphaerellales</taxon>
        <taxon>Mycosphaerellaceae</taxon>
        <taxon>Pseudocercospora</taxon>
    </lineage>
</organism>
<proteinExistence type="predicted"/>
<dbReference type="Proteomes" id="UP000016932">
    <property type="component" value="Unassembled WGS sequence"/>
</dbReference>
<protein>
    <submittedName>
        <fullName evidence="2">Uncharacterized protein</fullName>
    </submittedName>
</protein>
<dbReference type="OrthoDB" id="10521225at2759"/>
<accession>M2ZCI5</accession>
<dbReference type="RefSeq" id="XP_007932592.1">
    <property type="nucleotide sequence ID" value="XM_007934401.1"/>
</dbReference>